<organism evidence="5 6">
    <name type="scientific">Candidatus Synechococcus calcipolaris G9</name>
    <dbReference type="NCBI Taxonomy" id="1497997"/>
    <lineage>
        <taxon>Bacteria</taxon>
        <taxon>Bacillati</taxon>
        <taxon>Cyanobacteriota</taxon>
        <taxon>Cyanophyceae</taxon>
        <taxon>Synechococcales</taxon>
        <taxon>Synechococcaceae</taxon>
        <taxon>Synechococcus</taxon>
    </lineage>
</organism>
<comment type="similarity">
    <text evidence="1 3">Belongs to the thiolase-like superfamily. Beta-ketoacyl-ACP synthases family.</text>
</comment>
<dbReference type="InterPro" id="IPR000794">
    <property type="entry name" value="Beta-ketoacyl_synthase"/>
</dbReference>
<evidence type="ECO:0000313" key="5">
    <source>
        <dbReference type="EMBL" id="MDG2989946.1"/>
    </source>
</evidence>
<dbReference type="SUPFAM" id="SSF53901">
    <property type="entry name" value="Thiolase-like"/>
    <property type="match status" value="2"/>
</dbReference>
<feature type="domain" description="Ketosynthase family 3 (KS3)" evidence="4">
    <location>
        <begin position="3"/>
        <end position="379"/>
    </location>
</feature>
<name>A0ABT6EXH7_9SYNE</name>
<evidence type="ECO:0000256" key="3">
    <source>
        <dbReference type="RuleBase" id="RU003694"/>
    </source>
</evidence>
<dbReference type="EMBL" id="JAKKUT010000002">
    <property type="protein sequence ID" value="MDG2989946.1"/>
    <property type="molecule type" value="Genomic_DNA"/>
</dbReference>
<comment type="caution">
    <text evidence="5">The sequence shown here is derived from an EMBL/GenBank/DDBJ whole genome shotgun (WGS) entry which is preliminary data.</text>
</comment>
<dbReference type="SMART" id="SM00825">
    <property type="entry name" value="PKS_KS"/>
    <property type="match status" value="1"/>
</dbReference>
<dbReference type="InterPro" id="IPR020841">
    <property type="entry name" value="PKS_Beta-ketoAc_synthase_dom"/>
</dbReference>
<gene>
    <name evidence="5" type="ORF">L3556_03210</name>
</gene>
<dbReference type="CDD" id="cd00834">
    <property type="entry name" value="KAS_I_II"/>
    <property type="match status" value="1"/>
</dbReference>
<dbReference type="InterPro" id="IPR014030">
    <property type="entry name" value="Ketoacyl_synth_N"/>
</dbReference>
<dbReference type="PANTHER" id="PTHR11712">
    <property type="entry name" value="POLYKETIDE SYNTHASE-RELATED"/>
    <property type="match status" value="1"/>
</dbReference>
<dbReference type="PROSITE" id="PS00606">
    <property type="entry name" value="KS3_1"/>
    <property type="match status" value="1"/>
</dbReference>
<proteinExistence type="inferred from homology"/>
<evidence type="ECO:0000313" key="6">
    <source>
        <dbReference type="Proteomes" id="UP001154265"/>
    </source>
</evidence>
<evidence type="ECO:0000259" key="4">
    <source>
        <dbReference type="PROSITE" id="PS52004"/>
    </source>
</evidence>
<evidence type="ECO:0000256" key="2">
    <source>
        <dbReference type="ARBA" id="ARBA00022679"/>
    </source>
</evidence>
<protein>
    <submittedName>
        <fullName evidence="5">Beta-ketoacyl-ACP synthase</fullName>
        <ecNumber evidence="5">2.3.1.179</ecNumber>
    </submittedName>
</protein>
<dbReference type="PANTHER" id="PTHR11712:SF347">
    <property type="entry name" value="BETA KETOACYL-ACYL CARRIER PROTEIN SYNTHASE"/>
    <property type="match status" value="1"/>
</dbReference>
<dbReference type="RefSeq" id="WP_277865870.1">
    <property type="nucleotide sequence ID" value="NZ_JAKKUT010000002.1"/>
</dbReference>
<sequence length="379" mass="39810">MSPLDVVITGLGLSTALGWDAVTSWSAYHSGECGLRFQQPFPELPAQLLGRLNQRLSLGELLQVLVLESLRDGNLSPGLENTGVVVGSSRSHQCQWEAWLREALNGPQTSDLSDWLNYLPGTVSRDVACFAQSCGPVLNPTAACATGLWAIALGCLLLESGQCERVIAGAVEKPITPLTLAGFARMGVPAQTRVAPFDRQRQGLGLAEGGALLILESREMAEKRGAKIYGRVLGVGLSADADQLAAPSSNQGGAIAAVQKSLAQAGLQPHQISYIHAHGTGTILNDRSEAAWIQHLFGNGIPVTSHKGAIGHTLGASGAISAAFSCLSLRDQIIPPCVGCHDPEFDIDIVLTPRSTNVETILCCSYGFGGQNAAVIFSQ</sequence>
<reference evidence="5" key="2">
    <citation type="submission" date="2022-01" db="EMBL/GenBank/DDBJ databases">
        <authorList>
            <person name="Zivanovic Y."/>
            <person name="Moreira D."/>
            <person name="Lopez-Garcia P."/>
        </authorList>
    </citation>
    <scope>NUCLEOTIDE SEQUENCE</scope>
    <source>
        <strain evidence="5">G9</strain>
    </source>
</reference>
<dbReference type="EC" id="2.3.1.179" evidence="5"/>
<evidence type="ECO:0000256" key="1">
    <source>
        <dbReference type="ARBA" id="ARBA00008467"/>
    </source>
</evidence>
<dbReference type="Gene3D" id="3.40.47.10">
    <property type="match status" value="1"/>
</dbReference>
<dbReference type="InterPro" id="IPR018201">
    <property type="entry name" value="Ketoacyl_synth_AS"/>
</dbReference>
<accession>A0ABT6EXH7</accession>
<dbReference type="PROSITE" id="PS52004">
    <property type="entry name" value="KS3_2"/>
    <property type="match status" value="1"/>
</dbReference>
<keyword evidence="2 3" id="KW-0808">Transferase</keyword>
<dbReference type="Proteomes" id="UP001154265">
    <property type="component" value="Unassembled WGS sequence"/>
</dbReference>
<reference evidence="5" key="1">
    <citation type="journal article" date="2022" name="Genome Biol. Evol.">
        <title>A New Gene Family Diagnostic for Intracellular Biomineralization of Amorphous Ca Carbonates by Cyanobacteria.</title>
        <authorList>
            <person name="Benzerara K."/>
            <person name="Duprat E."/>
            <person name="Bitard-Feildel T."/>
            <person name="Caumes G."/>
            <person name="Cassier-Chauvat C."/>
            <person name="Chauvat F."/>
            <person name="Dezi M."/>
            <person name="Diop S.I."/>
            <person name="Gaschignard G."/>
            <person name="Gorgen S."/>
            <person name="Gugger M."/>
            <person name="Lopez-Garcia P."/>
            <person name="Millet M."/>
            <person name="Skouri-Panet F."/>
            <person name="Moreira D."/>
            <person name="Callebaut I."/>
        </authorList>
    </citation>
    <scope>NUCLEOTIDE SEQUENCE</scope>
    <source>
        <strain evidence="5">G9</strain>
    </source>
</reference>
<dbReference type="Pfam" id="PF00109">
    <property type="entry name" value="ketoacyl-synt"/>
    <property type="match status" value="1"/>
</dbReference>
<keyword evidence="6" id="KW-1185">Reference proteome</keyword>
<dbReference type="NCBIfam" id="NF004618">
    <property type="entry name" value="PRK05952.1"/>
    <property type="match status" value="1"/>
</dbReference>
<keyword evidence="5" id="KW-0012">Acyltransferase</keyword>
<dbReference type="InterPro" id="IPR016039">
    <property type="entry name" value="Thiolase-like"/>
</dbReference>
<dbReference type="GO" id="GO:0004315">
    <property type="term" value="F:3-oxoacyl-[acyl-carrier-protein] synthase activity"/>
    <property type="evidence" value="ECO:0007669"/>
    <property type="project" value="UniProtKB-EC"/>
</dbReference>
<dbReference type="InterPro" id="IPR014031">
    <property type="entry name" value="Ketoacyl_synth_C"/>
</dbReference>
<dbReference type="Pfam" id="PF02801">
    <property type="entry name" value="Ketoacyl-synt_C"/>
    <property type="match status" value="1"/>
</dbReference>